<keyword evidence="2" id="KW-0378">Hydrolase</keyword>
<evidence type="ECO:0000313" key="5">
    <source>
        <dbReference type="Proteomes" id="UP000183263"/>
    </source>
</evidence>
<gene>
    <name evidence="4" type="ORF">SAMN05444695_11638</name>
</gene>
<dbReference type="CDD" id="cd03443">
    <property type="entry name" value="PaaI_thioesterase"/>
    <property type="match status" value="1"/>
</dbReference>
<sequence length="137" mass="13904">MHSLAQHWIENVVLQAPAARALGITVRSSALDRVTLGMPFSDEQTTTPGVLHGGVVATLVDTAGAAASASGVSPEDGASGGATVNLTVNYLAPAGTDLAAVGTVVHRTRSSTLTEVRVEDAAGRLVATGQVTSRIFR</sequence>
<protein>
    <submittedName>
        <fullName evidence="4">Uncharacterized domain 1-containing protein</fullName>
    </submittedName>
</protein>
<reference evidence="4 5" key="1">
    <citation type="submission" date="2016-10" db="EMBL/GenBank/DDBJ databases">
        <authorList>
            <person name="de Groot N.N."/>
        </authorList>
    </citation>
    <scope>NUCLEOTIDE SEQUENCE [LARGE SCALE GENOMIC DNA]</scope>
    <source>
        <strain evidence="4 5">DSM 44892</strain>
    </source>
</reference>
<dbReference type="EMBL" id="FNDN01000016">
    <property type="protein sequence ID" value="SDJ09200.1"/>
    <property type="molecule type" value="Genomic_DNA"/>
</dbReference>
<dbReference type="PANTHER" id="PTHR21660">
    <property type="entry name" value="THIOESTERASE SUPERFAMILY MEMBER-RELATED"/>
    <property type="match status" value="1"/>
</dbReference>
<feature type="domain" description="Thioesterase" evidence="3">
    <location>
        <begin position="49"/>
        <end position="126"/>
    </location>
</feature>
<dbReference type="Pfam" id="PF03061">
    <property type="entry name" value="4HBT"/>
    <property type="match status" value="1"/>
</dbReference>
<organism evidence="4 5">
    <name type="scientific">Rhodococcus triatomae</name>
    <dbReference type="NCBI Taxonomy" id="300028"/>
    <lineage>
        <taxon>Bacteria</taxon>
        <taxon>Bacillati</taxon>
        <taxon>Actinomycetota</taxon>
        <taxon>Actinomycetes</taxon>
        <taxon>Mycobacteriales</taxon>
        <taxon>Nocardiaceae</taxon>
        <taxon>Rhodococcus</taxon>
    </lineage>
</organism>
<evidence type="ECO:0000256" key="1">
    <source>
        <dbReference type="ARBA" id="ARBA00008324"/>
    </source>
</evidence>
<evidence type="ECO:0000256" key="2">
    <source>
        <dbReference type="ARBA" id="ARBA00022801"/>
    </source>
</evidence>
<dbReference type="RefSeq" id="WP_072739722.1">
    <property type="nucleotide sequence ID" value="NZ_CP048813.1"/>
</dbReference>
<dbReference type="NCBIfam" id="TIGR00369">
    <property type="entry name" value="unchar_dom_1"/>
    <property type="match status" value="1"/>
</dbReference>
<evidence type="ECO:0000259" key="3">
    <source>
        <dbReference type="Pfam" id="PF03061"/>
    </source>
</evidence>
<dbReference type="SUPFAM" id="SSF54637">
    <property type="entry name" value="Thioesterase/thiol ester dehydrase-isomerase"/>
    <property type="match status" value="1"/>
</dbReference>
<dbReference type="Proteomes" id="UP000183263">
    <property type="component" value="Unassembled WGS sequence"/>
</dbReference>
<dbReference type="InterPro" id="IPR029069">
    <property type="entry name" value="HotDog_dom_sf"/>
</dbReference>
<proteinExistence type="inferred from homology"/>
<accession>A0A1G8QYF5</accession>
<comment type="similarity">
    <text evidence="1">Belongs to the thioesterase PaaI family.</text>
</comment>
<name>A0A1G8QYF5_9NOCA</name>
<keyword evidence="5" id="KW-1185">Reference proteome</keyword>
<evidence type="ECO:0000313" key="4">
    <source>
        <dbReference type="EMBL" id="SDJ09200.1"/>
    </source>
</evidence>
<dbReference type="InterPro" id="IPR006683">
    <property type="entry name" value="Thioestr_dom"/>
</dbReference>
<dbReference type="OrthoDB" id="3477511at2"/>
<dbReference type="AlphaFoldDB" id="A0A1G8QYF5"/>
<dbReference type="GO" id="GO:0047617">
    <property type="term" value="F:fatty acyl-CoA hydrolase activity"/>
    <property type="evidence" value="ECO:0007669"/>
    <property type="project" value="InterPro"/>
</dbReference>
<dbReference type="Gene3D" id="3.10.129.10">
    <property type="entry name" value="Hotdog Thioesterase"/>
    <property type="match status" value="1"/>
</dbReference>
<dbReference type="InterPro" id="IPR039298">
    <property type="entry name" value="ACOT13"/>
</dbReference>
<dbReference type="PANTHER" id="PTHR21660:SF1">
    <property type="entry name" value="ACYL-COENZYME A THIOESTERASE 13"/>
    <property type="match status" value="1"/>
</dbReference>
<dbReference type="InterPro" id="IPR003736">
    <property type="entry name" value="PAAI_dom"/>
</dbReference>